<dbReference type="GeneID" id="111248948"/>
<reference evidence="12" key="1">
    <citation type="submission" date="2021-01" db="UniProtKB">
        <authorList>
            <consortium name="EnsemblMetazoa"/>
        </authorList>
    </citation>
    <scope>IDENTIFICATION</scope>
</reference>
<dbReference type="KEGG" id="vde:111248948"/>
<keyword evidence="3 8" id="KW-0812">Transmembrane</keyword>
<evidence type="ECO:0000256" key="7">
    <source>
        <dbReference type="ARBA" id="ARBA00023303"/>
    </source>
</evidence>
<dbReference type="PANTHER" id="PTHR11003">
    <property type="entry name" value="POTASSIUM CHANNEL, SUBFAMILY K"/>
    <property type="match status" value="1"/>
</dbReference>
<feature type="transmembrane region" description="Helical" evidence="10">
    <location>
        <begin position="319"/>
        <end position="336"/>
    </location>
</feature>
<dbReference type="SUPFAM" id="SSF81324">
    <property type="entry name" value="Voltage-gated potassium channels"/>
    <property type="match status" value="2"/>
</dbReference>
<feature type="transmembrane region" description="Helical" evidence="10">
    <location>
        <begin position="168"/>
        <end position="190"/>
    </location>
</feature>
<evidence type="ECO:0000256" key="5">
    <source>
        <dbReference type="ARBA" id="ARBA00023065"/>
    </source>
</evidence>
<feature type="transmembrane region" description="Helical" evidence="10">
    <location>
        <begin position="348"/>
        <end position="369"/>
    </location>
</feature>
<dbReference type="AlphaFoldDB" id="A0A7M7M8L6"/>
<evidence type="ECO:0000256" key="8">
    <source>
        <dbReference type="RuleBase" id="RU003857"/>
    </source>
</evidence>
<feature type="transmembrane region" description="Helical" evidence="10">
    <location>
        <begin position="135"/>
        <end position="156"/>
    </location>
</feature>
<evidence type="ECO:0000313" key="13">
    <source>
        <dbReference type="Proteomes" id="UP000594260"/>
    </source>
</evidence>
<name>A0A7M7M8L6_VARDE</name>
<dbReference type="PANTHER" id="PTHR11003:SF352">
    <property type="entry name" value="BCDNA.GH04802-RELATED"/>
    <property type="match status" value="1"/>
</dbReference>
<keyword evidence="2 8" id="KW-0813">Transport</keyword>
<proteinExistence type="inferred from homology"/>
<keyword evidence="5 8" id="KW-0406">Ion transport</keyword>
<keyword evidence="7 8" id="KW-0407">Ion channel</keyword>
<evidence type="ECO:0000256" key="1">
    <source>
        <dbReference type="ARBA" id="ARBA00004141"/>
    </source>
</evidence>
<feature type="domain" description="Potassium channel" evidence="11">
    <location>
        <begin position="131"/>
        <end position="190"/>
    </location>
</feature>
<evidence type="ECO:0000256" key="2">
    <source>
        <dbReference type="ARBA" id="ARBA00022448"/>
    </source>
</evidence>
<evidence type="ECO:0000256" key="10">
    <source>
        <dbReference type="SAM" id="Phobius"/>
    </source>
</evidence>
<dbReference type="InParanoid" id="A0A7M7M8L6"/>
<feature type="domain" description="Potassium channel" evidence="11">
    <location>
        <begin position="295"/>
        <end position="373"/>
    </location>
</feature>
<organism evidence="12 13">
    <name type="scientific">Varroa destructor</name>
    <name type="common">Honeybee mite</name>
    <dbReference type="NCBI Taxonomy" id="109461"/>
    <lineage>
        <taxon>Eukaryota</taxon>
        <taxon>Metazoa</taxon>
        <taxon>Ecdysozoa</taxon>
        <taxon>Arthropoda</taxon>
        <taxon>Chelicerata</taxon>
        <taxon>Arachnida</taxon>
        <taxon>Acari</taxon>
        <taxon>Parasitiformes</taxon>
        <taxon>Mesostigmata</taxon>
        <taxon>Gamasina</taxon>
        <taxon>Dermanyssoidea</taxon>
        <taxon>Varroidae</taxon>
        <taxon>Varroa</taxon>
    </lineage>
</organism>
<dbReference type="GO" id="GO:0022841">
    <property type="term" value="F:potassium ion leak channel activity"/>
    <property type="evidence" value="ECO:0007669"/>
    <property type="project" value="TreeGrafter"/>
</dbReference>
<feature type="region of interest" description="Disordered" evidence="9">
    <location>
        <begin position="1"/>
        <end position="25"/>
    </location>
</feature>
<dbReference type="FunCoup" id="A0A7M7M8L6">
    <property type="interactions" value="83"/>
</dbReference>
<dbReference type="PRINTS" id="PR01333">
    <property type="entry name" value="2POREKCHANEL"/>
</dbReference>
<evidence type="ECO:0000259" key="11">
    <source>
        <dbReference type="Pfam" id="PF07885"/>
    </source>
</evidence>
<keyword evidence="4 10" id="KW-1133">Transmembrane helix</keyword>
<dbReference type="InterPro" id="IPR013099">
    <property type="entry name" value="K_chnl_dom"/>
</dbReference>
<dbReference type="OMA" id="AHCRVNH"/>
<dbReference type="GO" id="GO:0005886">
    <property type="term" value="C:plasma membrane"/>
    <property type="evidence" value="ECO:0007669"/>
    <property type="project" value="TreeGrafter"/>
</dbReference>
<comment type="subcellular location">
    <subcellularLocation>
        <location evidence="1">Membrane</location>
        <topology evidence="1">Multi-pass membrane protein</topology>
    </subcellularLocation>
</comment>
<accession>A0A7M7M8L6</accession>
<dbReference type="Gene3D" id="1.10.287.70">
    <property type="match status" value="1"/>
</dbReference>
<dbReference type="RefSeq" id="XP_022657827.1">
    <property type="nucleotide sequence ID" value="XM_022802092.1"/>
</dbReference>
<feature type="compositionally biased region" description="Basic residues" evidence="9">
    <location>
        <begin position="8"/>
        <end position="21"/>
    </location>
</feature>
<dbReference type="GO" id="GO:0030322">
    <property type="term" value="P:stabilization of membrane potential"/>
    <property type="evidence" value="ECO:0007669"/>
    <property type="project" value="TreeGrafter"/>
</dbReference>
<dbReference type="OrthoDB" id="297496at2759"/>
<sequence>MALATRKPSSRRTRAPSRPRRPKDPSLAGCCKRFTAFMFSHIGLCALVVAYAIFGAFVFRHLEAHHEDQKAQEVQDLRDTTIDHLWSITMELNVLFKDNWTVAVNQVMRNFSAELVRHVKEGYDGKEAGKEGTQWSLGSAFLYSLTVITTIGYGNISPKTAEGRVATIVYALVGIPLMLLYLTNIGDLLAKAFKYSYVRLCVCRGPKRGEPKGLRASRGHFNSYPPGNLSLGHTTPNPMLKPPSLKLDLHDLSVPSAYSYPVAAGTGYPQHHSGSSDYYRSVDRVSVPISLCMAIITLYICAGAFLFSFWEKEWDYLEGSYFCFVTLSTIGFGDLVPGQNIEGSEQKLAICSIYLLAGLALIAMCFNLVQEQVVYKLRKMGKHLGVISDSELDSSDPE</sequence>
<evidence type="ECO:0000256" key="9">
    <source>
        <dbReference type="SAM" id="MobiDB-lite"/>
    </source>
</evidence>
<dbReference type="InterPro" id="IPR003280">
    <property type="entry name" value="2pore_dom_K_chnl"/>
</dbReference>
<evidence type="ECO:0000256" key="6">
    <source>
        <dbReference type="ARBA" id="ARBA00023136"/>
    </source>
</evidence>
<evidence type="ECO:0000313" key="12">
    <source>
        <dbReference type="EnsemblMetazoa" id="XP_022657827"/>
    </source>
</evidence>
<feature type="transmembrane region" description="Helical" evidence="10">
    <location>
        <begin position="285"/>
        <end position="307"/>
    </location>
</feature>
<dbReference type="Pfam" id="PF07885">
    <property type="entry name" value="Ion_trans_2"/>
    <property type="match status" value="2"/>
</dbReference>
<keyword evidence="6 10" id="KW-0472">Membrane</keyword>
<feature type="transmembrane region" description="Helical" evidence="10">
    <location>
        <begin position="34"/>
        <end position="59"/>
    </location>
</feature>
<evidence type="ECO:0000256" key="3">
    <source>
        <dbReference type="ARBA" id="ARBA00022692"/>
    </source>
</evidence>
<protein>
    <recommendedName>
        <fullName evidence="11">Potassium channel domain-containing protein</fullName>
    </recommendedName>
</protein>
<dbReference type="Proteomes" id="UP000594260">
    <property type="component" value="Unplaced"/>
</dbReference>
<comment type="similarity">
    <text evidence="8">Belongs to the two pore domain potassium channel (TC 1.A.1.8) family.</text>
</comment>
<evidence type="ECO:0000256" key="4">
    <source>
        <dbReference type="ARBA" id="ARBA00022989"/>
    </source>
</evidence>
<keyword evidence="13" id="KW-1185">Reference proteome</keyword>
<dbReference type="GO" id="GO:0015271">
    <property type="term" value="F:outward rectifier potassium channel activity"/>
    <property type="evidence" value="ECO:0007669"/>
    <property type="project" value="TreeGrafter"/>
</dbReference>
<dbReference type="EnsemblMetazoa" id="XM_022802092">
    <property type="protein sequence ID" value="XP_022657827"/>
    <property type="gene ID" value="LOC111248948"/>
</dbReference>